<protein>
    <submittedName>
        <fullName evidence="1">Uncharacterized protein</fullName>
    </submittedName>
</protein>
<name>A0ABW3SMQ7_9BACT</name>
<sequence>MRAPKSKVTITNNGLTDPDILGKYLEGHLINNRSEEDNAYLINHNTIDEVENTRATGMCTSMMSLR</sequence>
<accession>A0ABW3SMQ7</accession>
<evidence type="ECO:0000313" key="2">
    <source>
        <dbReference type="Proteomes" id="UP001597094"/>
    </source>
</evidence>
<keyword evidence="2" id="KW-1185">Reference proteome</keyword>
<evidence type="ECO:0000313" key="1">
    <source>
        <dbReference type="EMBL" id="MFD1186148.1"/>
    </source>
</evidence>
<dbReference type="RefSeq" id="WP_377525361.1">
    <property type="nucleotide sequence ID" value="NZ_JBHTLD010000053.1"/>
</dbReference>
<comment type="caution">
    <text evidence="1">The sequence shown here is derived from an EMBL/GenBank/DDBJ whole genome shotgun (WGS) entry which is preliminary data.</text>
</comment>
<dbReference type="Proteomes" id="UP001597094">
    <property type="component" value="Unassembled WGS sequence"/>
</dbReference>
<proteinExistence type="predicted"/>
<organism evidence="1 2">
    <name type="scientific">Pontibacter rugosus</name>
    <dbReference type="NCBI Taxonomy" id="1745966"/>
    <lineage>
        <taxon>Bacteria</taxon>
        <taxon>Pseudomonadati</taxon>
        <taxon>Bacteroidota</taxon>
        <taxon>Cytophagia</taxon>
        <taxon>Cytophagales</taxon>
        <taxon>Hymenobacteraceae</taxon>
        <taxon>Pontibacter</taxon>
    </lineage>
</organism>
<gene>
    <name evidence="1" type="ORF">ACFQ2O_08040</name>
</gene>
<dbReference type="EMBL" id="JBHTLD010000053">
    <property type="protein sequence ID" value="MFD1186148.1"/>
    <property type="molecule type" value="Genomic_DNA"/>
</dbReference>
<reference evidence="2" key="1">
    <citation type="journal article" date="2019" name="Int. J. Syst. Evol. Microbiol.">
        <title>The Global Catalogue of Microorganisms (GCM) 10K type strain sequencing project: providing services to taxonomists for standard genome sequencing and annotation.</title>
        <authorList>
            <consortium name="The Broad Institute Genomics Platform"/>
            <consortium name="The Broad Institute Genome Sequencing Center for Infectious Disease"/>
            <person name="Wu L."/>
            <person name="Ma J."/>
        </authorList>
    </citation>
    <scope>NUCLEOTIDE SEQUENCE [LARGE SCALE GENOMIC DNA]</scope>
    <source>
        <strain evidence="2">JCM 31319</strain>
    </source>
</reference>